<dbReference type="SUPFAM" id="SSF52172">
    <property type="entry name" value="CheY-like"/>
    <property type="match status" value="1"/>
</dbReference>
<protein>
    <recommendedName>
        <fullName evidence="2">Response regulatory domain-containing protein</fullName>
    </recommendedName>
</protein>
<reference evidence="3 4" key="1">
    <citation type="journal article" date="2016" name="Nat. Commun.">
        <title>Thousands of microbial genomes shed light on interconnected biogeochemical processes in an aquifer system.</title>
        <authorList>
            <person name="Anantharaman K."/>
            <person name="Brown C.T."/>
            <person name="Hug L.A."/>
            <person name="Sharon I."/>
            <person name="Castelle C.J."/>
            <person name="Probst A.J."/>
            <person name="Thomas B.C."/>
            <person name="Singh A."/>
            <person name="Wilkins M.J."/>
            <person name="Karaoz U."/>
            <person name="Brodie E.L."/>
            <person name="Williams K.H."/>
            <person name="Hubbard S.S."/>
            <person name="Banfield J.F."/>
        </authorList>
    </citation>
    <scope>NUCLEOTIDE SEQUENCE [LARGE SCALE GENOMIC DNA]</scope>
</reference>
<evidence type="ECO:0000259" key="2">
    <source>
        <dbReference type="PROSITE" id="PS50110"/>
    </source>
</evidence>
<dbReference type="InterPro" id="IPR001789">
    <property type="entry name" value="Sig_transdc_resp-reg_receiver"/>
</dbReference>
<dbReference type="GO" id="GO:0000160">
    <property type="term" value="P:phosphorelay signal transduction system"/>
    <property type="evidence" value="ECO:0007669"/>
    <property type="project" value="InterPro"/>
</dbReference>
<dbReference type="PANTHER" id="PTHR43228">
    <property type="entry name" value="TWO-COMPONENT RESPONSE REGULATOR"/>
    <property type="match status" value="1"/>
</dbReference>
<evidence type="ECO:0000313" key="4">
    <source>
        <dbReference type="Proteomes" id="UP000179266"/>
    </source>
</evidence>
<dbReference type="Gene3D" id="3.40.50.2300">
    <property type="match status" value="1"/>
</dbReference>
<dbReference type="Pfam" id="PF00072">
    <property type="entry name" value="Response_reg"/>
    <property type="match status" value="1"/>
</dbReference>
<dbReference type="InterPro" id="IPR011006">
    <property type="entry name" value="CheY-like_superfamily"/>
</dbReference>
<keyword evidence="1" id="KW-0597">Phosphoprotein</keyword>
<accession>A0A1F7RID4</accession>
<sequence>MTANGKIYQLKNKIGDNKMLELLNSEILPSMQNDIKVLVVDDDQGMREVLKEYLNRTGCWVQGAKDGIEAIEKLEKENYSYEIVLTDLNMPKCSGLDVMKAAKKNNPDSHVIIITAYGTLETAIEAIRLGAYDYITKPFKMEEIGILMENLLKKLYLIRENKMLLKRLRDAYTEMAELRDSKRRWEDMLCKVNEGIDACEREFTEDLKNVIPKNANSYLANNFADIDSPKIEGKFIRELEKLAELKSKGILTEEEFIVSKKVLLKGF</sequence>
<proteinExistence type="predicted"/>
<evidence type="ECO:0000256" key="1">
    <source>
        <dbReference type="PROSITE-ProRule" id="PRU00169"/>
    </source>
</evidence>
<name>A0A1F7RID4_9BACT</name>
<dbReference type="InterPro" id="IPR052048">
    <property type="entry name" value="ST_Response_Regulator"/>
</dbReference>
<dbReference type="SMART" id="SM00448">
    <property type="entry name" value="REC"/>
    <property type="match status" value="1"/>
</dbReference>
<feature type="modified residue" description="4-aspartylphosphate" evidence="1">
    <location>
        <position position="87"/>
    </location>
</feature>
<comment type="caution">
    <text evidence="3">The sequence shown here is derived from an EMBL/GenBank/DDBJ whole genome shotgun (WGS) entry which is preliminary data.</text>
</comment>
<dbReference type="PROSITE" id="PS50110">
    <property type="entry name" value="RESPONSE_REGULATORY"/>
    <property type="match status" value="1"/>
</dbReference>
<dbReference type="PANTHER" id="PTHR43228:SF1">
    <property type="entry name" value="TWO-COMPONENT RESPONSE REGULATOR ARR22"/>
    <property type="match status" value="1"/>
</dbReference>
<evidence type="ECO:0000313" key="3">
    <source>
        <dbReference type="EMBL" id="OGL41070.1"/>
    </source>
</evidence>
<feature type="domain" description="Response regulatory" evidence="2">
    <location>
        <begin position="36"/>
        <end position="152"/>
    </location>
</feature>
<dbReference type="Proteomes" id="UP000179266">
    <property type="component" value="Unassembled WGS sequence"/>
</dbReference>
<dbReference type="CDD" id="cd00156">
    <property type="entry name" value="REC"/>
    <property type="match status" value="1"/>
</dbReference>
<dbReference type="EMBL" id="MGDD01000355">
    <property type="protein sequence ID" value="OGL41070.1"/>
    <property type="molecule type" value="Genomic_DNA"/>
</dbReference>
<gene>
    <name evidence="3" type="ORF">A2161_08125</name>
</gene>
<dbReference type="AlphaFoldDB" id="A0A1F7RID4"/>
<organism evidence="3 4">
    <name type="scientific">Candidatus Schekmanbacteria bacterium RBG_13_48_7</name>
    <dbReference type="NCBI Taxonomy" id="1817878"/>
    <lineage>
        <taxon>Bacteria</taxon>
        <taxon>Candidatus Schekmaniibacteriota</taxon>
    </lineage>
</organism>